<organism evidence="2">
    <name type="scientific">Sporisorium scitamineum</name>
    <dbReference type="NCBI Taxonomy" id="49012"/>
    <lineage>
        <taxon>Eukaryota</taxon>
        <taxon>Fungi</taxon>
        <taxon>Dikarya</taxon>
        <taxon>Basidiomycota</taxon>
        <taxon>Ustilaginomycotina</taxon>
        <taxon>Ustilaginomycetes</taxon>
        <taxon>Ustilaginales</taxon>
        <taxon>Ustilaginaceae</taxon>
        <taxon>Sporisorium</taxon>
    </lineage>
</organism>
<name>A0A127Z825_9BASI</name>
<dbReference type="AlphaFoldDB" id="A0A127Z825"/>
<protein>
    <submittedName>
        <fullName evidence="2">Uncharacterized protein</fullName>
    </submittedName>
</protein>
<gene>
    <name evidence="2" type="ORF">SPSC_00900</name>
</gene>
<proteinExistence type="predicted"/>
<dbReference type="PANTHER" id="PTHR33481:SF1">
    <property type="entry name" value="ENDONUCLEASE_EXONUCLEASE_PHOSPHATASE DOMAIN-CONTAINING PROTEIN-RELATED"/>
    <property type="match status" value="1"/>
</dbReference>
<evidence type="ECO:0000256" key="1">
    <source>
        <dbReference type="SAM" id="MobiDB-lite"/>
    </source>
</evidence>
<evidence type="ECO:0000313" key="2">
    <source>
        <dbReference type="EMBL" id="CDU22270.1"/>
    </source>
</evidence>
<dbReference type="EMBL" id="LK056655">
    <property type="protein sequence ID" value="CDU22270.1"/>
    <property type="molecule type" value="Genomic_DNA"/>
</dbReference>
<feature type="region of interest" description="Disordered" evidence="1">
    <location>
        <begin position="93"/>
        <end position="116"/>
    </location>
</feature>
<accession>A0A127Z825</accession>
<dbReference type="PANTHER" id="PTHR33481">
    <property type="entry name" value="REVERSE TRANSCRIPTASE"/>
    <property type="match status" value="1"/>
</dbReference>
<sequence length="335" mass="36707">MKTYSLPLRPGSVRSLRRAAYCGTIPVSVWKEEQRKFKSAIRAAKRASFRKRFVETTDPQALWKLAKLSNGSNKLCKIAPLRNATGVCVTPLGRQGGRPGRQVHPGSQQPAAAPSRNHLKAKISTGAGTMAAALYELWPAFPTILETLYNACLFYANHHPTCFKLATVVVLQKPRKQDPRLVSVNHYGGRPGCSTTDALIQAHDFIKHAGHSKFGCAVVAMDVKGAYNAVQPTLLYEALTRAGLPPSIIQWASSSTTDRKAQLRLKRSFLSPVRPATVRLPQGLPVSQLFWLIYSRDMVDCTPSHRVLSIGWVDDKTLLVAGPLVDIANQVNAPP</sequence>
<reference evidence="2" key="1">
    <citation type="submission" date="2014-06" db="EMBL/GenBank/DDBJ databases">
        <authorList>
            <person name="Ju J."/>
            <person name="Zhang J."/>
        </authorList>
    </citation>
    <scope>NUCLEOTIDE SEQUENCE</scope>
    <source>
        <strain evidence="2">SscI8</strain>
    </source>
</reference>
<dbReference type="OrthoDB" id="412006at2759"/>